<accession>A0A7J8QD42</accession>
<protein>
    <submittedName>
        <fullName evidence="1">Uncharacterized protein</fullName>
    </submittedName>
</protein>
<comment type="caution">
    <text evidence="1">The sequence shown here is derived from an EMBL/GenBank/DDBJ whole genome shotgun (WGS) entry which is preliminary data.</text>
</comment>
<evidence type="ECO:0000313" key="2">
    <source>
        <dbReference type="Proteomes" id="UP000593578"/>
    </source>
</evidence>
<proteinExistence type="predicted"/>
<organism evidence="1 2">
    <name type="scientific">Gossypium raimondii</name>
    <name type="common">Peruvian cotton</name>
    <name type="synonym">Gossypium klotzschianum subsp. raimondii</name>
    <dbReference type="NCBI Taxonomy" id="29730"/>
    <lineage>
        <taxon>Eukaryota</taxon>
        <taxon>Viridiplantae</taxon>
        <taxon>Streptophyta</taxon>
        <taxon>Embryophyta</taxon>
        <taxon>Tracheophyta</taxon>
        <taxon>Spermatophyta</taxon>
        <taxon>Magnoliopsida</taxon>
        <taxon>eudicotyledons</taxon>
        <taxon>Gunneridae</taxon>
        <taxon>Pentapetalae</taxon>
        <taxon>rosids</taxon>
        <taxon>malvids</taxon>
        <taxon>Malvales</taxon>
        <taxon>Malvaceae</taxon>
        <taxon>Malvoideae</taxon>
        <taxon>Gossypium</taxon>
    </lineage>
</organism>
<gene>
    <name evidence="1" type="ORF">Gorai_005261</name>
</gene>
<name>A0A7J8QD42_GOSRA</name>
<dbReference type="EMBL" id="JABEZZ010000011">
    <property type="protein sequence ID" value="MBA0599022.1"/>
    <property type="molecule type" value="Genomic_DNA"/>
</dbReference>
<sequence length="31" mass="3912">MKWHILVIWRWPLMKEKLLWEGGTFLFHGEE</sequence>
<dbReference type="AlphaFoldDB" id="A0A7J8QD42"/>
<reference evidence="1 2" key="1">
    <citation type="journal article" date="2019" name="Genome Biol. Evol.">
        <title>Insights into the evolution of the New World diploid cottons (Gossypium, subgenus Houzingenia) based on genome sequencing.</title>
        <authorList>
            <person name="Grover C.E."/>
            <person name="Arick M.A. 2nd"/>
            <person name="Thrash A."/>
            <person name="Conover J.L."/>
            <person name="Sanders W.S."/>
            <person name="Peterson D.G."/>
            <person name="Frelichowski J.E."/>
            <person name="Scheffler J.A."/>
            <person name="Scheffler B.E."/>
            <person name="Wendel J.F."/>
        </authorList>
    </citation>
    <scope>NUCLEOTIDE SEQUENCE [LARGE SCALE GENOMIC DNA]</scope>
    <source>
        <strain evidence="1">8</strain>
        <tissue evidence="1">Leaf</tissue>
    </source>
</reference>
<evidence type="ECO:0000313" key="1">
    <source>
        <dbReference type="EMBL" id="MBA0599022.1"/>
    </source>
</evidence>
<dbReference type="Proteomes" id="UP000593578">
    <property type="component" value="Unassembled WGS sequence"/>
</dbReference>